<accession>A0A2P2IQQ1</accession>
<organism evidence="2">
    <name type="scientific">Rhizophora mucronata</name>
    <name type="common">Asiatic mangrove</name>
    <dbReference type="NCBI Taxonomy" id="61149"/>
    <lineage>
        <taxon>Eukaryota</taxon>
        <taxon>Viridiplantae</taxon>
        <taxon>Streptophyta</taxon>
        <taxon>Embryophyta</taxon>
        <taxon>Tracheophyta</taxon>
        <taxon>Spermatophyta</taxon>
        <taxon>Magnoliopsida</taxon>
        <taxon>eudicotyledons</taxon>
        <taxon>Gunneridae</taxon>
        <taxon>Pentapetalae</taxon>
        <taxon>rosids</taxon>
        <taxon>fabids</taxon>
        <taxon>Malpighiales</taxon>
        <taxon>Rhizophoraceae</taxon>
        <taxon>Rhizophora</taxon>
    </lineage>
</organism>
<keyword evidence="1" id="KW-0812">Transmembrane</keyword>
<keyword evidence="1" id="KW-1133">Transmembrane helix</keyword>
<reference evidence="2" key="1">
    <citation type="submission" date="2018-02" db="EMBL/GenBank/DDBJ databases">
        <title>Rhizophora mucronata_Transcriptome.</title>
        <authorList>
            <person name="Meera S.P."/>
            <person name="Sreeshan A."/>
            <person name="Augustine A."/>
        </authorList>
    </citation>
    <scope>NUCLEOTIDE SEQUENCE</scope>
    <source>
        <tissue evidence="2">Leaf</tissue>
    </source>
</reference>
<sequence length="80" mass="9329">MPQEGNLLQLYNLDRLQRLFMAIKHLLLISMHLLLSKIVAGMGKRRKVKMNMMNSRLLAIYQLKLVVCCLAYALKIHSQF</sequence>
<proteinExistence type="predicted"/>
<feature type="transmembrane region" description="Helical" evidence="1">
    <location>
        <begin position="56"/>
        <end position="74"/>
    </location>
</feature>
<evidence type="ECO:0000313" key="2">
    <source>
        <dbReference type="EMBL" id="MBW83520.1"/>
    </source>
</evidence>
<dbReference type="EMBL" id="GGEC01003037">
    <property type="protein sequence ID" value="MBW83520.1"/>
    <property type="molecule type" value="Transcribed_RNA"/>
</dbReference>
<name>A0A2P2IQQ1_RHIMU</name>
<evidence type="ECO:0000256" key="1">
    <source>
        <dbReference type="SAM" id="Phobius"/>
    </source>
</evidence>
<dbReference type="AlphaFoldDB" id="A0A2P2IQQ1"/>
<feature type="transmembrane region" description="Helical" evidence="1">
    <location>
        <begin position="16"/>
        <end position="35"/>
    </location>
</feature>
<keyword evidence="1" id="KW-0472">Membrane</keyword>
<protein>
    <submittedName>
        <fullName evidence="2">Uncharacterized protein</fullName>
    </submittedName>
</protein>